<proteinExistence type="predicted"/>
<organism evidence="2 3">
    <name type="scientific">Budvicia aquatica</name>
    <dbReference type="NCBI Taxonomy" id="82979"/>
    <lineage>
        <taxon>Bacteria</taxon>
        <taxon>Pseudomonadati</taxon>
        <taxon>Pseudomonadota</taxon>
        <taxon>Gammaproteobacteria</taxon>
        <taxon>Enterobacterales</taxon>
        <taxon>Budviciaceae</taxon>
        <taxon>Budvicia</taxon>
    </lineage>
</organism>
<gene>
    <name evidence="2" type="ORF">NCTC12282_03488</name>
</gene>
<reference evidence="2 3" key="1">
    <citation type="submission" date="2019-03" db="EMBL/GenBank/DDBJ databases">
        <authorList>
            <consortium name="Pathogen Informatics"/>
        </authorList>
    </citation>
    <scope>NUCLEOTIDE SEQUENCE [LARGE SCALE GENOMIC DNA]</scope>
    <source>
        <strain evidence="2 3">NCTC12282</strain>
    </source>
</reference>
<evidence type="ECO:0000256" key="1">
    <source>
        <dbReference type="SAM" id="MobiDB-lite"/>
    </source>
</evidence>
<dbReference type="RefSeq" id="WP_255324435.1">
    <property type="nucleotide sequence ID" value="NZ_CAADJA010000002.1"/>
</dbReference>
<dbReference type="AlphaFoldDB" id="A0A484ZU87"/>
<name>A0A484ZU87_9GAMM</name>
<protein>
    <submittedName>
        <fullName evidence="2">Uncharacterized protein</fullName>
    </submittedName>
</protein>
<evidence type="ECO:0000313" key="2">
    <source>
        <dbReference type="EMBL" id="VFS49009.1"/>
    </source>
</evidence>
<feature type="compositionally biased region" description="Polar residues" evidence="1">
    <location>
        <begin position="1"/>
        <end position="11"/>
    </location>
</feature>
<dbReference type="EMBL" id="CAADJA010000002">
    <property type="protein sequence ID" value="VFS49009.1"/>
    <property type="molecule type" value="Genomic_DNA"/>
</dbReference>
<feature type="region of interest" description="Disordered" evidence="1">
    <location>
        <begin position="1"/>
        <end position="21"/>
    </location>
</feature>
<dbReference type="Proteomes" id="UP000373449">
    <property type="component" value="Unassembled WGS sequence"/>
</dbReference>
<accession>A0A484ZU87</accession>
<evidence type="ECO:0000313" key="3">
    <source>
        <dbReference type="Proteomes" id="UP000373449"/>
    </source>
</evidence>
<sequence>MESNVTGTLFFSGSDEENNHKNDIQRDKFRTVTALASDEVVKRYGNANAEYLKGYSGVDNETGQRFAKGLADVAKHKVNSDYTAQNIKQQAGYSAEIATTSRDNAEAIINCSQVRTERSDDLLAYGKNHNVVDRVKILDGNIIDGSQSQMKFVGNRDQLFNKIAKEDGDFARYRGIKLELPSEQFEGAEVFCRGRAHELRERAKNVETQGKQEVADKFRREADNYDQLADNVRDSGLTTEQAIFYREHPKRATAMDITRTSHRAGIEGAKCGAVIGGAISLLVNAFNVVTQDKTLDAAMKDIAADTGKAGGVGIRYRLRGFSHQICSAAI</sequence>